<accession>A0ACC0I5X3</accession>
<protein>
    <submittedName>
        <fullName evidence="1">Uncharacterized protein</fullName>
    </submittedName>
</protein>
<dbReference type="EMBL" id="CM045763">
    <property type="protein sequence ID" value="KAI8020782.1"/>
    <property type="molecule type" value="Genomic_DNA"/>
</dbReference>
<comment type="caution">
    <text evidence="1">The sequence shown here is derived from an EMBL/GenBank/DDBJ whole genome shotgun (WGS) entry which is preliminary data.</text>
</comment>
<dbReference type="Proteomes" id="UP001060215">
    <property type="component" value="Chromosome 6"/>
</dbReference>
<proteinExistence type="predicted"/>
<gene>
    <name evidence="1" type="ORF">LOK49_LG03G03821</name>
</gene>
<name>A0ACC0I5X3_9ERIC</name>
<sequence>MEFDEYDYLEKMVENTDPQKLKEAANGGEETLKSEKKEWTYSSKPKFDENDVDLDHWAKRSKSRLLDEAEFSKFHSGVKRGDIVGVIGYPEALNMLSLVSLFFGRFRIVDPWIVVYPLGEEIIMVIPWDEWWELSLKDESNPQVVLLPLHPNVRAKFNSTAAWAYARSMAGKPYGYHNMIFSWIDTIADNYPPPLDAHLVISVMSMWTRVQPAYTANIWNEALNKRLGTEKEARETLPVRFDAKLVMGRNCVHVQ</sequence>
<keyword evidence="2" id="KW-1185">Reference proteome</keyword>
<organism evidence="1 2">
    <name type="scientific">Camellia lanceoleosa</name>
    <dbReference type="NCBI Taxonomy" id="1840588"/>
    <lineage>
        <taxon>Eukaryota</taxon>
        <taxon>Viridiplantae</taxon>
        <taxon>Streptophyta</taxon>
        <taxon>Embryophyta</taxon>
        <taxon>Tracheophyta</taxon>
        <taxon>Spermatophyta</taxon>
        <taxon>Magnoliopsida</taxon>
        <taxon>eudicotyledons</taxon>
        <taxon>Gunneridae</taxon>
        <taxon>Pentapetalae</taxon>
        <taxon>asterids</taxon>
        <taxon>Ericales</taxon>
        <taxon>Theaceae</taxon>
        <taxon>Camellia</taxon>
    </lineage>
</organism>
<evidence type="ECO:0000313" key="2">
    <source>
        <dbReference type="Proteomes" id="UP001060215"/>
    </source>
</evidence>
<reference evidence="1 2" key="1">
    <citation type="journal article" date="2022" name="Plant J.">
        <title>Chromosome-level genome of Camellia lanceoleosa provides a valuable resource for understanding genome evolution and self-incompatibility.</title>
        <authorList>
            <person name="Gong W."/>
            <person name="Xiao S."/>
            <person name="Wang L."/>
            <person name="Liao Z."/>
            <person name="Chang Y."/>
            <person name="Mo W."/>
            <person name="Hu G."/>
            <person name="Li W."/>
            <person name="Zhao G."/>
            <person name="Zhu H."/>
            <person name="Hu X."/>
            <person name="Ji K."/>
            <person name="Xiang X."/>
            <person name="Song Q."/>
            <person name="Yuan D."/>
            <person name="Jin S."/>
            <person name="Zhang L."/>
        </authorList>
    </citation>
    <scope>NUCLEOTIDE SEQUENCE [LARGE SCALE GENOMIC DNA]</scope>
    <source>
        <strain evidence="1">SQ_2022a</strain>
    </source>
</reference>
<evidence type="ECO:0000313" key="1">
    <source>
        <dbReference type="EMBL" id="KAI8020782.1"/>
    </source>
</evidence>